<evidence type="ECO:0000256" key="9">
    <source>
        <dbReference type="RuleBase" id="RU003942"/>
    </source>
</evidence>
<gene>
    <name evidence="11" type="ORF">PQO05_17975</name>
</gene>
<keyword evidence="2" id="KW-0813">Transport</keyword>
<evidence type="ECO:0000256" key="4">
    <source>
        <dbReference type="ARBA" id="ARBA00022692"/>
    </source>
</evidence>
<comment type="similarity">
    <text evidence="7">Belongs to the drug/metabolite transporter (DMT) superfamily. Small multidrug resistance (SMR) (TC 2.A.7.1) family. Gdx/SugE subfamily.</text>
</comment>
<feature type="transmembrane region" description="Helical" evidence="10">
    <location>
        <begin position="41"/>
        <end position="62"/>
    </location>
</feature>
<dbReference type="Pfam" id="PF00893">
    <property type="entry name" value="Multi_Drug_Res"/>
    <property type="match status" value="1"/>
</dbReference>
<reference evidence="11 12" key="1">
    <citation type="submission" date="2023-02" db="EMBL/GenBank/DDBJ databases">
        <title>Genome sequence of Mucilaginibacter jinjuensis strain KACC 16571.</title>
        <authorList>
            <person name="Kim S."/>
            <person name="Heo J."/>
            <person name="Kwon S.-W."/>
        </authorList>
    </citation>
    <scope>NUCLEOTIDE SEQUENCE [LARGE SCALE GENOMIC DNA]</scope>
    <source>
        <strain evidence="11 12">KACC 16571</strain>
    </source>
</reference>
<dbReference type="InterPro" id="IPR045324">
    <property type="entry name" value="Small_multidrug_res"/>
</dbReference>
<evidence type="ECO:0000256" key="2">
    <source>
        <dbReference type="ARBA" id="ARBA00022448"/>
    </source>
</evidence>
<keyword evidence="4 9" id="KW-0812">Transmembrane</keyword>
<evidence type="ECO:0000313" key="11">
    <source>
        <dbReference type="EMBL" id="WCT10628.1"/>
    </source>
</evidence>
<accession>A0ABY7T4B8</accession>
<dbReference type="InterPro" id="IPR000390">
    <property type="entry name" value="Small_drug/metabolite_transptr"/>
</dbReference>
<dbReference type="PANTHER" id="PTHR30561">
    <property type="entry name" value="SMR FAMILY PROTON-DEPENDENT DRUG EFFLUX TRANSPORTER SUGE"/>
    <property type="match status" value="1"/>
</dbReference>
<dbReference type="SUPFAM" id="SSF103481">
    <property type="entry name" value="Multidrug resistance efflux transporter EmrE"/>
    <property type="match status" value="1"/>
</dbReference>
<evidence type="ECO:0000313" key="12">
    <source>
        <dbReference type="Proteomes" id="UP001216139"/>
    </source>
</evidence>
<organism evidence="11 12">
    <name type="scientific">Mucilaginibacter jinjuensis</name>
    <dbReference type="NCBI Taxonomy" id="1176721"/>
    <lineage>
        <taxon>Bacteria</taxon>
        <taxon>Pseudomonadati</taxon>
        <taxon>Bacteroidota</taxon>
        <taxon>Sphingobacteriia</taxon>
        <taxon>Sphingobacteriales</taxon>
        <taxon>Sphingobacteriaceae</taxon>
        <taxon>Mucilaginibacter</taxon>
    </lineage>
</organism>
<evidence type="ECO:0000256" key="3">
    <source>
        <dbReference type="ARBA" id="ARBA00022475"/>
    </source>
</evidence>
<dbReference type="EMBL" id="CP117167">
    <property type="protein sequence ID" value="WCT10628.1"/>
    <property type="molecule type" value="Genomic_DNA"/>
</dbReference>
<dbReference type="Proteomes" id="UP001216139">
    <property type="component" value="Chromosome"/>
</dbReference>
<dbReference type="InterPro" id="IPR037185">
    <property type="entry name" value="EmrE-like"/>
</dbReference>
<evidence type="ECO:0000256" key="5">
    <source>
        <dbReference type="ARBA" id="ARBA00022989"/>
    </source>
</evidence>
<comment type="subcellular location">
    <subcellularLocation>
        <location evidence="1 9">Cell membrane</location>
        <topology evidence="1 9">Multi-pass membrane protein</topology>
    </subcellularLocation>
</comment>
<sequence length="123" mass="14028">MAWIYLIIAAVFETAWTYSVKYLNFGNFKLLSWSNFYKDSGLLIMAPLIGYIVFGIANVYFFSLAIKQLSTATAFAVWTAATLAMLKLTEVLWLHQGISWKEIFFMLLIMIGILGLKYYAVAQ</sequence>
<evidence type="ECO:0000256" key="6">
    <source>
        <dbReference type="ARBA" id="ARBA00023136"/>
    </source>
</evidence>
<protein>
    <recommendedName>
        <fullName evidence="8">Guanidinium exporter</fullName>
    </recommendedName>
</protein>
<evidence type="ECO:0000256" key="10">
    <source>
        <dbReference type="SAM" id="Phobius"/>
    </source>
</evidence>
<keyword evidence="3" id="KW-1003">Cell membrane</keyword>
<evidence type="ECO:0000256" key="8">
    <source>
        <dbReference type="ARBA" id="ARBA00039168"/>
    </source>
</evidence>
<feature type="transmembrane region" description="Helical" evidence="10">
    <location>
        <begin position="69"/>
        <end position="88"/>
    </location>
</feature>
<keyword evidence="12" id="KW-1185">Reference proteome</keyword>
<evidence type="ECO:0000256" key="7">
    <source>
        <dbReference type="ARBA" id="ARBA00038151"/>
    </source>
</evidence>
<proteinExistence type="inferred from homology"/>
<dbReference type="Gene3D" id="1.10.3730.20">
    <property type="match status" value="1"/>
</dbReference>
<keyword evidence="5 10" id="KW-1133">Transmembrane helix</keyword>
<name>A0ABY7T4B8_9SPHI</name>
<dbReference type="PANTHER" id="PTHR30561:SF0">
    <property type="entry name" value="GUANIDINIUM EXPORTER"/>
    <property type="match status" value="1"/>
</dbReference>
<keyword evidence="6 10" id="KW-0472">Membrane</keyword>
<feature type="transmembrane region" description="Helical" evidence="10">
    <location>
        <begin position="103"/>
        <end position="121"/>
    </location>
</feature>
<dbReference type="RefSeq" id="WP_273628818.1">
    <property type="nucleotide sequence ID" value="NZ_CP117167.1"/>
</dbReference>
<evidence type="ECO:0000256" key="1">
    <source>
        <dbReference type="ARBA" id="ARBA00004651"/>
    </source>
</evidence>